<evidence type="ECO:0000256" key="1">
    <source>
        <dbReference type="ARBA" id="ARBA00004123"/>
    </source>
</evidence>
<feature type="compositionally biased region" description="Acidic residues" evidence="5">
    <location>
        <begin position="598"/>
        <end position="607"/>
    </location>
</feature>
<evidence type="ECO:0000256" key="4">
    <source>
        <dbReference type="ARBA" id="ARBA00023242"/>
    </source>
</evidence>
<feature type="region of interest" description="Disordered" evidence="5">
    <location>
        <begin position="619"/>
        <end position="638"/>
    </location>
</feature>
<dbReference type="AlphaFoldDB" id="A0A6A6C9H7"/>
<evidence type="ECO:0000256" key="5">
    <source>
        <dbReference type="SAM" id="MobiDB-lite"/>
    </source>
</evidence>
<feature type="domain" description="Pre-rRNA-processing protein RIX1 N-terminal" evidence="6">
    <location>
        <begin position="12"/>
        <end position="209"/>
    </location>
</feature>
<dbReference type="RefSeq" id="XP_033664362.1">
    <property type="nucleotide sequence ID" value="XM_033810697.1"/>
</dbReference>
<dbReference type="Pfam" id="PF08167">
    <property type="entry name" value="RIX1"/>
    <property type="match status" value="1"/>
</dbReference>
<dbReference type="InterPro" id="IPR016024">
    <property type="entry name" value="ARM-type_fold"/>
</dbReference>
<dbReference type="OrthoDB" id="20900at2759"/>
<feature type="compositionally biased region" description="Acidic residues" evidence="5">
    <location>
        <begin position="728"/>
        <end position="741"/>
    </location>
</feature>
<evidence type="ECO:0000313" key="8">
    <source>
        <dbReference type="Proteomes" id="UP000799537"/>
    </source>
</evidence>
<dbReference type="SUPFAM" id="SSF48371">
    <property type="entry name" value="ARM repeat"/>
    <property type="match status" value="1"/>
</dbReference>
<dbReference type="PANTHER" id="PTHR34105">
    <property type="entry name" value="PROLINE-, GLUTAMIC ACID- AND LEUCINE-RICH PROTEIN 1"/>
    <property type="match status" value="1"/>
</dbReference>
<accession>A0A6A6C9H7</accession>
<feature type="region of interest" description="Disordered" evidence="5">
    <location>
        <begin position="644"/>
        <end position="672"/>
    </location>
</feature>
<dbReference type="InterPro" id="IPR012583">
    <property type="entry name" value="RIX1_N"/>
</dbReference>
<keyword evidence="8" id="KW-1185">Reference proteome</keyword>
<feature type="region of interest" description="Disordered" evidence="5">
    <location>
        <begin position="698"/>
        <end position="741"/>
    </location>
</feature>
<comment type="similarity">
    <text evidence="2">Belongs to the RIX1/PELP1 family.</text>
</comment>
<dbReference type="PANTHER" id="PTHR34105:SF1">
    <property type="entry name" value="PROLINE-, GLUTAMIC ACID- AND LEUCINE-RICH PROTEIN 1"/>
    <property type="match status" value="1"/>
</dbReference>
<comment type="subcellular location">
    <subcellularLocation>
        <location evidence="1">Nucleus</location>
    </subcellularLocation>
</comment>
<proteinExistence type="inferred from homology"/>
<evidence type="ECO:0000256" key="2">
    <source>
        <dbReference type="ARBA" id="ARBA00010511"/>
    </source>
</evidence>
<protein>
    <recommendedName>
        <fullName evidence="3">Pre-rRNA-processing protein RIX1</fullName>
    </recommendedName>
</protein>
<sequence length="741" mass="80687">MAAKHSDSVATLRAASLRISSTPAKELPSSTPQISGLIWNCRDLLSTPTETKQNSETSVLVHRFKTHLSTLLQDRTIEGRWAAVVLVKSAIEAGGIEVLSKCNAWVKSLLGILKKPDPPTTRILTVLTLTRIFMLTWDYSNLVREITTPALTAFVPTCLSNIENKRCSARELESVLEAFAVLLPRHPTIFRTNEAKLRAYLSNVLSSSSGGFESGQLYSESCRSTASHLLAQLHTCAPKQGSSEKWAETLKGVVTAAHATCDRIFRAVDEDWQSVAGVERSAPLTSYNGDVVSEKDDGAGMRPWKGIYAGGERLVSLLEVIESHFTTASSGVVSVRIGGITDLLTRLFAVTQPHGGNQEFIKINNQVSKDEREALFAVLPRVHVAAMRLCETIIHRFGGEVIAWVHWLVEHISWVFKAERQTTEIRMASYRLLRDAITIIGPTMAKAEVVELNAILEQCCEDVLPAENTTTSTGMQNGGCIKQQLGFAGSKATQSHPTDGTDIRQAAEHLLCTVLDRIEAACLPPKLRAQIDRIAVLSHSETTLFASVMNPHRKQNDARIQPSLLPILAREFGQQPHVEALLRPRMPPVRGKAGTISEENDDADEQEDVHVHNEYLPDAENIGTAADEPPSNTTTLSQDEDAAIPRYPADPDASAPLSSKRPAGETPELSLSAKRVPVVTATISGEDVVNVVQPEVVANNTTGTATAGAMDIGSDDSDFEMPPLTMEPDTDPEDEEEDDES</sequence>
<dbReference type="GO" id="GO:0005634">
    <property type="term" value="C:nucleus"/>
    <property type="evidence" value="ECO:0007669"/>
    <property type="project" value="UniProtKB-SubCell"/>
</dbReference>
<keyword evidence="4" id="KW-0539">Nucleus</keyword>
<gene>
    <name evidence="7" type="ORF">M409DRAFT_37259</name>
</gene>
<dbReference type="GO" id="GO:0006364">
    <property type="term" value="P:rRNA processing"/>
    <property type="evidence" value="ECO:0007669"/>
    <property type="project" value="TreeGrafter"/>
</dbReference>
<dbReference type="Proteomes" id="UP000799537">
    <property type="component" value="Unassembled WGS sequence"/>
</dbReference>
<evidence type="ECO:0000313" key="7">
    <source>
        <dbReference type="EMBL" id="KAF2163473.1"/>
    </source>
</evidence>
<dbReference type="GeneID" id="54563969"/>
<feature type="region of interest" description="Disordered" evidence="5">
    <location>
        <begin position="582"/>
        <end position="607"/>
    </location>
</feature>
<reference evidence="7" key="1">
    <citation type="journal article" date="2020" name="Stud. Mycol.">
        <title>101 Dothideomycetes genomes: a test case for predicting lifestyles and emergence of pathogens.</title>
        <authorList>
            <person name="Haridas S."/>
            <person name="Albert R."/>
            <person name="Binder M."/>
            <person name="Bloem J."/>
            <person name="Labutti K."/>
            <person name="Salamov A."/>
            <person name="Andreopoulos B."/>
            <person name="Baker S."/>
            <person name="Barry K."/>
            <person name="Bills G."/>
            <person name="Bluhm B."/>
            <person name="Cannon C."/>
            <person name="Castanera R."/>
            <person name="Culley D."/>
            <person name="Daum C."/>
            <person name="Ezra D."/>
            <person name="Gonzalez J."/>
            <person name="Henrissat B."/>
            <person name="Kuo A."/>
            <person name="Liang C."/>
            <person name="Lipzen A."/>
            <person name="Lutzoni F."/>
            <person name="Magnuson J."/>
            <person name="Mondo S."/>
            <person name="Nolan M."/>
            <person name="Ohm R."/>
            <person name="Pangilinan J."/>
            <person name="Park H.-J."/>
            <person name="Ramirez L."/>
            <person name="Alfaro M."/>
            <person name="Sun H."/>
            <person name="Tritt A."/>
            <person name="Yoshinaga Y."/>
            <person name="Zwiers L.-H."/>
            <person name="Turgeon B."/>
            <person name="Goodwin S."/>
            <person name="Spatafora J."/>
            <person name="Crous P."/>
            <person name="Grigoriev I."/>
        </authorList>
    </citation>
    <scope>NUCLEOTIDE SEQUENCE</scope>
    <source>
        <strain evidence="7">ATCC 36951</strain>
    </source>
</reference>
<organism evidence="7 8">
    <name type="scientific">Zasmidium cellare ATCC 36951</name>
    <dbReference type="NCBI Taxonomy" id="1080233"/>
    <lineage>
        <taxon>Eukaryota</taxon>
        <taxon>Fungi</taxon>
        <taxon>Dikarya</taxon>
        <taxon>Ascomycota</taxon>
        <taxon>Pezizomycotina</taxon>
        <taxon>Dothideomycetes</taxon>
        <taxon>Dothideomycetidae</taxon>
        <taxon>Mycosphaerellales</taxon>
        <taxon>Mycosphaerellaceae</taxon>
        <taxon>Zasmidium</taxon>
    </lineage>
</organism>
<evidence type="ECO:0000259" key="6">
    <source>
        <dbReference type="Pfam" id="PF08167"/>
    </source>
</evidence>
<name>A0A6A6C9H7_ZASCE</name>
<dbReference type="EMBL" id="ML993608">
    <property type="protein sequence ID" value="KAF2163473.1"/>
    <property type="molecule type" value="Genomic_DNA"/>
</dbReference>
<evidence type="ECO:0000256" key="3">
    <source>
        <dbReference type="ARBA" id="ARBA00021502"/>
    </source>
</evidence>
<feature type="compositionally biased region" description="Low complexity" evidence="5">
    <location>
        <begin position="698"/>
        <end position="709"/>
    </location>
</feature>